<dbReference type="Proteomes" id="UP001419910">
    <property type="component" value="Unassembled WGS sequence"/>
</dbReference>
<dbReference type="RefSeq" id="WP_343892091.1">
    <property type="nucleotide sequence ID" value="NZ_BAAAEH010000050.1"/>
</dbReference>
<evidence type="ECO:0000313" key="3">
    <source>
        <dbReference type="Proteomes" id="UP001419910"/>
    </source>
</evidence>
<dbReference type="InterPro" id="IPR025351">
    <property type="entry name" value="Pvc16_N"/>
</dbReference>
<name>A0ABU9Y765_9SPHN</name>
<dbReference type="EMBL" id="JBDIME010000019">
    <property type="protein sequence ID" value="MEN2791659.1"/>
    <property type="molecule type" value="Genomic_DNA"/>
</dbReference>
<keyword evidence="3" id="KW-1185">Reference proteome</keyword>
<gene>
    <name evidence="2" type="ORF">ABC974_18660</name>
</gene>
<protein>
    <submittedName>
        <fullName evidence="2">Pvc16 family protein</fullName>
    </submittedName>
</protein>
<organism evidence="2 3">
    <name type="scientific">Sphingomonas oligophenolica</name>
    <dbReference type="NCBI Taxonomy" id="301154"/>
    <lineage>
        <taxon>Bacteria</taxon>
        <taxon>Pseudomonadati</taxon>
        <taxon>Pseudomonadota</taxon>
        <taxon>Alphaproteobacteria</taxon>
        <taxon>Sphingomonadales</taxon>
        <taxon>Sphingomonadaceae</taxon>
        <taxon>Sphingomonas</taxon>
    </lineage>
</organism>
<feature type="domain" description="Pvc16 N-terminal" evidence="1">
    <location>
        <begin position="9"/>
        <end position="179"/>
    </location>
</feature>
<comment type="caution">
    <text evidence="2">The sequence shown here is derived from an EMBL/GenBank/DDBJ whole genome shotgun (WGS) entry which is preliminary data.</text>
</comment>
<dbReference type="Pfam" id="PF14065">
    <property type="entry name" value="Pvc16_N"/>
    <property type="match status" value="1"/>
</dbReference>
<evidence type="ECO:0000313" key="2">
    <source>
        <dbReference type="EMBL" id="MEN2791659.1"/>
    </source>
</evidence>
<reference evidence="2 3" key="1">
    <citation type="submission" date="2024-05" db="EMBL/GenBank/DDBJ databases">
        <authorList>
            <person name="Liu Q."/>
            <person name="Xin Y.-H."/>
        </authorList>
    </citation>
    <scope>NUCLEOTIDE SEQUENCE [LARGE SCALE GENOMIC DNA]</scope>
    <source>
        <strain evidence="2 3">CGMCC 1.10181</strain>
    </source>
</reference>
<evidence type="ECO:0000259" key="1">
    <source>
        <dbReference type="Pfam" id="PF14065"/>
    </source>
</evidence>
<proteinExistence type="predicted"/>
<sequence>MAGHQAIAAVAAALRGVIRERYPRDIFGTLTVDCYQAKDIEKGLTGDGFAILMWRVAINTQRRARGPRTDIFGRRFKPSLPLDVSFLIIPVASAVEKQLRMLGWVMRALEDAGAITAAQLNDYLAEDGIFAVDEDIDLVCDPLSVVDQLSMWDRIRRHPLFANYVVRMVLLDSALDLDDSGIVLERGFEVGVAEDVS</sequence>
<accession>A0ABU9Y765</accession>